<keyword evidence="6" id="KW-1185">Reference proteome</keyword>
<dbReference type="AlphaFoldDB" id="A0A316TYH2"/>
<evidence type="ECO:0000256" key="1">
    <source>
        <dbReference type="ARBA" id="ARBA00022630"/>
    </source>
</evidence>
<sequence>MDSPSHIPYSSYIEYPPDEMIRRAREFRLEVQRRRTVRDFSDKEIPDEVLKDCIRAASTAPNGANLQPWHFAVIRSPELKRKIRIAAEKEEREFYTNRAPNEWLEALQPLGTNEYKPFLEKAPCLIAIFSQSYGVDEKGKKRKHYYVKESVGIATGILITALHHAGLATLTHTPSPMGFLNELLERPDNEKPFLLLVTGYPAEGVTVPDIGKKSLSEISTFR</sequence>
<dbReference type="PANTHER" id="PTHR23026">
    <property type="entry name" value="NADPH NITROREDUCTASE"/>
    <property type="match status" value="1"/>
</dbReference>
<dbReference type="CDD" id="cd02144">
    <property type="entry name" value="iodotyrosine_dehalogenase"/>
    <property type="match status" value="1"/>
</dbReference>
<comment type="caution">
    <text evidence="5">The sequence shown here is derived from an EMBL/GenBank/DDBJ whole genome shotgun (WGS) entry which is preliminary data.</text>
</comment>
<dbReference type="InterPro" id="IPR000415">
    <property type="entry name" value="Nitroreductase-like"/>
</dbReference>
<dbReference type="EMBL" id="QGGB01000002">
    <property type="protein sequence ID" value="PWN07932.1"/>
    <property type="molecule type" value="Genomic_DNA"/>
</dbReference>
<dbReference type="Proteomes" id="UP000245533">
    <property type="component" value="Unassembled WGS sequence"/>
</dbReference>
<dbReference type="RefSeq" id="WP_109644558.1">
    <property type="nucleotide sequence ID" value="NZ_QGGB01000002.1"/>
</dbReference>
<evidence type="ECO:0000313" key="6">
    <source>
        <dbReference type="Proteomes" id="UP000245533"/>
    </source>
</evidence>
<organism evidence="5 6">
    <name type="scientific">Rhodohalobacter mucosus</name>
    <dbReference type="NCBI Taxonomy" id="2079485"/>
    <lineage>
        <taxon>Bacteria</taxon>
        <taxon>Pseudomonadati</taxon>
        <taxon>Balneolota</taxon>
        <taxon>Balneolia</taxon>
        <taxon>Balneolales</taxon>
        <taxon>Balneolaceae</taxon>
        <taxon>Rhodohalobacter</taxon>
    </lineage>
</organism>
<dbReference type="InterPro" id="IPR050627">
    <property type="entry name" value="Nitroreductase/BluB"/>
</dbReference>
<feature type="domain" description="Nitroreductase" evidence="4">
    <location>
        <begin position="32"/>
        <end position="200"/>
    </location>
</feature>
<keyword evidence="3" id="KW-0560">Oxidoreductase</keyword>
<evidence type="ECO:0000313" key="5">
    <source>
        <dbReference type="EMBL" id="PWN07932.1"/>
    </source>
</evidence>
<dbReference type="Gene3D" id="3.40.109.10">
    <property type="entry name" value="NADH Oxidase"/>
    <property type="match status" value="1"/>
</dbReference>
<evidence type="ECO:0000259" key="4">
    <source>
        <dbReference type="Pfam" id="PF00881"/>
    </source>
</evidence>
<dbReference type="PANTHER" id="PTHR23026:SF90">
    <property type="entry name" value="IODOTYROSINE DEIODINASE 1"/>
    <property type="match status" value="1"/>
</dbReference>
<accession>A0A316TYH2</accession>
<dbReference type="OrthoDB" id="9809288at2"/>
<evidence type="ECO:0000256" key="2">
    <source>
        <dbReference type="ARBA" id="ARBA00022643"/>
    </source>
</evidence>
<protein>
    <submittedName>
        <fullName evidence="5">Nitroreductase family protein</fullName>
    </submittedName>
</protein>
<keyword evidence="1" id="KW-0285">Flavoprotein</keyword>
<dbReference type="GO" id="GO:0016491">
    <property type="term" value="F:oxidoreductase activity"/>
    <property type="evidence" value="ECO:0007669"/>
    <property type="project" value="UniProtKB-KW"/>
</dbReference>
<keyword evidence="2" id="KW-0288">FMN</keyword>
<dbReference type="Pfam" id="PF00881">
    <property type="entry name" value="Nitroreductase"/>
    <property type="match status" value="1"/>
</dbReference>
<dbReference type="SUPFAM" id="SSF55469">
    <property type="entry name" value="FMN-dependent nitroreductase-like"/>
    <property type="match status" value="1"/>
</dbReference>
<dbReference type="InterPro" id="IPR029479">
    <property type="entry name" value="Nitroreductase"/>
</dbReference>
<name>A0A316TYH2_9BACT</name>
<proteinExistence type="predicted"/>
<gene>
    <name evidence="5" type="ORF">DDZ15_02665</name>
</gene>
<reference evidence="5 6" key="1">
    <citation type="submission" date="2018-05" db="EMBL/GenBank/DDBJ databases">
        <title>Rhodohalobacter halophilus gen. nov., sp. nov., a moderately halophilic member of the family Balneolaceae.</title>
        <authorList>
            <person name="Liu Z.-W."/>
        </authorList>
    </citation>
    <scope>NUCLEOTIDE SEQUENCE [LARGE SCALE GENOMIC DNA]</scope>
    <source>
        <strain evidence="5 6">8A47</strain>
    </source>
</reference>
<evidence type="ECO:0000256" key="3">
    <source>
        <dbReference type="ARBA" id="ARBA00023002"/>
    </source>
</evidence>